<keyword evidence="1" id="KW-1133">Transmembrane helix</keyword>
<dbReference type="AlphaFoldDB" id="A0A7W4TLT6"/>
<feature type="transmembrane region" description="Helical" evidence="1">
    <location>
        <begin position="12"/>
        <end position="33"/>
    </location>
</feature>
<dbReference type="GO" id="GO:0043709">
    <property type="term" value="P:cell adhesion involved in single-species biofilm formation"/>
    <property type="evidence" value="ECO:0007669"/>
    <property type="project" value="TreeGrafter"/>
</dbReference>
<accession>A0A7W4TLT6</accession>
<dbReference type="SMART" id="SM00267">
    <property type="entry name" value="GGDEF"/>
    <property type="match status" value="1"/>
</dbReference>
<organism evidence="3 4">
    <name type="scientific">Kineococcus radiotolerans</name>
    <dbReference type="NCBI Taxonomy" id="131568"/>
    <lineage>
        <taxon>Bacteria</taxon>
        <taxon>Bacillati</taxon>
        <taxon>Actinomycetota</taxon>
        <taxon>Actinomycetes</taxon>
        <taxon>Kineosporiales</taxon>
        <taxon>Kineosporiaceae</taxon>
        <taxon>Kineococcus</taxon>
    </lineage>
</organism>
<feature type="domain" description="GGDEF" evidence="2">
    <location>
        <begin position="201"/>
        <end position="334"/>
    </location>
</feature>
<feature type="transmembrane region" description="Helical" evidence="1">
    <location>
        <begin position="65"/>
        <end position="83"/>
    </location>
</feature>
<dbReference type="InterPro" id="IPR050469">
    <property type="entry name" value="Diguanylate_Cyclase"/>
</dbReference>
<feature type="transmembrane region" description="Helical" evidence="1">
    <location>
        <begin position="139"/>
        <end position="161"/>
    </location>
</feature>
<dbReference type="InterPro" id="IPR029787">
    <property type="entry name" value="Nucleotide_cyclase"/>
</dbReference>
<dbReference type="CDD" id="cd01949">
    <property type="entry name" value="GGDEF"/>
    <property type="match status" value="1"/>
</dbReference>
<evidence type="ECO:0000259" key="2">
    <source>
        <dbReference type="PROSITE" id="PS50887"/>
    </source>
</evidence>
<reference evidence="3 4" key="2">
    <citation type="submission" date="2020-08" db="EMBL/GenBank/DDBJ databases">
        <authorList>
            <person name="Partida-Martinez L."/>
            <person name="Huntemann M."/>
            <person name="Clum A."/>
            <person name="Wang J."/>
            <person name="Palaniappan K."/>
            <person name="Ritter S."/>
            <person name="Chen I.-M."/>
            <person name="Stamatis D."/>
            <person name="Reddy T."/>
            <person name="O'Malley R."/>
            <person name="Daum C."/>
            <person name="Shapiro N."/>
            <person name="Ivanova N."/>
            <person name="Kyrpides N."/>
            <person name="Woyke T."/>
        </authorList>
    </citation>
    <scope>NUCLEOTIDE SEQUENCE [LARGE SCALE GENOMIC DNA]</scope>
    <source>
        <strain evidence="3 4">AS2.23</strain>
    </source>
</reference>
<evidence type="ECO:0000256" key="1">
    <source>
        <dbReference type="SAM" id="Phobius"/>
    </source>
</evidence>
<dbReference type="GO" id="GO:0005886">
    <property type="term" value="C:plasma membrane"/>
    <property type="evidence" value="ECO:0007669"/>
    <property type="project" value="TreeGrafter"/>
</dbReference>
<name>A0A7W4TLT6_KINRA</name>
<dbReference type="Pfam" id="PF00990">
    <property type="entry name" value="GGDEF"/>
    <property type="match status" value="1"/>
</dbReference>
<dbReference type="GO" id="GO:1902201">
    <property type="term" value="P:negative regulation of bacterial-type flagellum-dependent cell motility"/>
    <property type="evidence" value="ECO:0007669"/>
    <property type="project" value="TreeGrafter"/>
</dbReference>
<keyword evidence="1" id="KW-0812">Transmembrane</keyword>
<dbReference type="InterPro" id="IPR000160">
    <property type="entry name" value="GGDEF_dom"/>
</dbReference>
<dbReference type="PANTHER" id="PTHR45138">
    <property type="entry name" value="REGULATORY COMPONENTS OF SENSORY TRANSDUCTION SYSTEM"/>
    <property type="match status" value="1"/>
</dbReference>
<feature type="transmembrane region" description="Helical" evidence="1">
    <location>
        <begin position="39"/>
        <end position="58"/>
    </location>
</feature>
<dbReference type="PROSITE" id="PS50887">
    <property type="entry name" value="GGDEF"/>
    <property type="match status" value="1"/>
</dbReference>
<dbReference type="EMBL" id="JACHVY010000001">
    <property type="protein sequence ID" value="MBB2901283.1"/>
    <property type="molecule type" value="Genomic_DNA"/>
</dbReference>
<reference evidence="3 4" key="1">
    <citation type="submission" date="2020-08" db="EMBL/GenBank/DDBJ databases">
        <title>The Agave Microbiome: Exploring the role of microbial communities in plant adaptations to desert environments.</title>
        <authorList>
            <person name="Partida-Martinez L.P."/>
        </authorList>
    </citation>
    <scope>NUCLEOTIDE SEQUENCE [LARGE SCALE GENOMIC DNA]</scope>
    <source>
        <strain evidence="3 4">AS2.23</strain>
    </source>
</reference>
<dbReference type="GO" id="GO:0052621">
    <property type="term" value="F:diguanylate cyclase activity"/>
    <property type="evidence" value="ECO:0007669"/>
    <property type="project" value="TreeGrafter"/>
</dbReference>
<dbReference type="PANTHER" id="PTHR45138:SF24">
    <property type="entry name" value="DIGUANYLATE CYCLASE DGCC-RELATED"/>
    <property type="match status" value="1"/>
</dbReference>
<evidence type="ECO:0000313" key="4">
    <source>
        <dbReference type="Proteomes" id="UP000533269"/>
    </source>
</evidence>
<dbReference type="SUPFAM" id="SSF55073">
    <property type="entry name" value="Nucleotide cyclase"/>
    <property type="match status" value="1"/>
</dbReference>
<keyword evidence="1" id="KW-0472">Membrane</keyword>
<sequence length="334" mass="34352">MLRSLSARDPRSARAWAALALMVTIATCLLTNLVTFGALHAPELTATLGLAAVSAVLLGVPAERAAPLVVLAPLAGVAAVVWLDLLSRDAGVTGQVFLVVPVIWAAAQLRPGGTAVVALATVVGEAVVAFSILPPGEAAAVFAYVTVFTLLVAGVLTRGGVIQERLVEQLRVQAGTDPLTGLVTRRVLDAATDRAVRARGCEGALVVIDLDRFKTVNDTHGHLGGDAALAHVAALLTARCRPGDVVARMGGDELAVLMLDCPADVAVRRAQCFVDAVRDEPLRLPGGTVVPLSISAGLTPLSPAVTGAQDLYARADSALYAAKRAGRDRLARAA</sequence>
<gene>
    <name evidence="3" type="ORF">FHR75_002071</name>
</gene>
<dbReference type="RefSeq" id="WP_012085589.1">
    <property type="nucleotide sequence ID" value="NZ_JACHVY010000001.1"/>
</dbReference>
<proteinExistence type="predicted"/>
<dbReference type="NCBIfam" id="TIGR00254">
    <property type="entry name" value="GGDEF"/>
    <property type="match status" value="1"/>
</dbReference>
<dbReference type="Gene3D" id="3.30.70.270">
    <property type="match status" value="1"/>
</dbReference>
<dbReference type="Proteomes" id="UP000533269">
    <property type="component" value="Unassembled WGS sequence"/>
</dbReference>
<feature type="transmembrane region" description="Helical" evidence="1">
    <location>
        <begin position="114"/>
        <end position="133"/>
    </location>
</feature>
<protein>
    <submittedName>
        <fullName evidence="3">Diguanylate cyclase (GGDEF)-like protein</fullName>
    </submittedName>
</protein>
<feature type="transmembrane region" description="Helical" evidence="1">
    <location>
        <begin position="89"/>
        <end position="107"/>
    </location>
</feature>
<evidence type="ECO:0000313" key="3">
    <source>
        <dbReference type="EMBL" id="MBB2901283.1"/>
    </source>
</evidence>
<dbReference type="InterPro" id="IPR043128">
    <property type="entry name" value="Rev_trsase/Diguanyl_cyclase"/>
</dbReference>
<dbReference type="OMA" id="ADFWRIT"/>
<comment type="caution">
    <text evidence="3">The sequence shown here is derived from an EMBL/GenBank/DDBJ whole genome shotgun (WGS) entry which is preliminary data.</text>
</comment>